<reference evidence="3 4" key="1">
    <citation type="submission" date="2016-06" db="EMBL/GenBank/DDBJ databases">
        <title>Complete genome sequence of a deep-branching marine Gamma Proteobacterium Woeseia oceani type strain XK5.</title>
        <authorList>
            <person name="Mu D."/>
            <person name="Du Z."/>
        </authorList>
    </citation>
    <scope>NUCLEOTIDE SEQUENCE [LARGE SCALE GENOMIC DNA]</scope>
    <source>
        <strain evidence="3 4">XK5</strain>
    </source>
</reference>
<feature type="chain" id="PRO_5008260254" evidence="2">
    <location>
        <begin position="36"/>
        <end position="417"/>
    </location>
</feature>
<dbReference type="Proteomes" id="UP000092695">
    <property type="component" value="Chromosome"/>
</dbReference>
<dbReference type="EMBL" id="CP016268">
    <property type="protein sequence ID" value="ANO52103.1"/>
    <property type="molecule type" value="Genomic_DNA"/>
</dbReference>
<proteinExistence type="predicted"/>
<keyword evidence="2" id="KW-0732">Signal</keyword>
<feature type="region of interest" description="Disordered" evidence="1">
    <location>
        <begin position="45"/>
        <end position="124"/>
    </location>
</feature>
<organism evidence="3 4">
    <name type="scientific">Woeseia oceani</name>
    <dbReference type="NCBI Taxonomy" id="1548547"/>
    <lineage>
        <taxon>Bacteria</taxon>
        <taxon>Pseudomonadati</taxon>
        <taxon>Pseudomonadota</taxon>
        <taxon>Gammaproteobacteria</taxon>
        <taxon>Woeseiales</taxon>
        <taxon>Woeseiaceae</taxon>
        <taxon>Woeseia</taxon>
    </lineage>
</organism>
<name>A0A193LI39_9GAMM</name>
<sequence length="417" mass="41074">MEDSIMAWKQKITEKTLITASALALCLAAGSNAVAADVAVRAEVSASSSTEATYGDTGSEARTRNEAAANAGLRAESDGGSAAADADAESESAASTRVDHREPRSASAHRASDNDGSNKDRSEQALNTDASLIGATSLTAAADDATNTATQETAMVADMAISTGSRSGVHAITETRHSVNAVLSAMPESETDAEQGLEPPAAADRLFAGNADLVGQAATAITAAPTPEGDDVPADAVTTPNGNDSVAVATTAAGEALLTLAAAGEGKPAIGTDLPSLPDQPLDGDADLLASAAGQVLTSIDGESNGKPVEDPAAPAVPDHKLAGNADLTNAVVGQANGMLQSDGVDVAGHAVATVSTATNAATEAAVAEQAAAAVQSTVTSDIAGAVNADVANEVRDAISTEIASDISNSLPLTGSL</sequence>
<gene>
    <name evidence="3" type="ORF">BA177_13655</name>
</gene>
<feature type="compositionally biased region" description="Low complexity" evidence="1">
    <location>
        <begin position="78"/>
        <end position="95"/>
    </location>
</feature>
<evidence type="ECO:0000256" key="1">
    <source>
        <dbReference type="SAM" id="MobiDB-lite"/>
    </source>
</evidence>
<feature type="signal peptide" evidence="2">
    <location>
        <begin position="1"/>
        <end position="35"/>
    </location>
</feature>
<evidence type="ECO:0000256" key="2">
    <source>
        <dbReference type="SAM" id="SignalP"/>
    </source>
</evidence>
<dbReference type="KEGG" id="woc:BA177_13655"/>
<protein>
    <submittedName>
        <fullName evidence="3">Uncharacterized protein</fullName>
    </submittedName>
</protein>
<dbReference type="AlphaFoldDB" id="A0A193LI39"/>
<evidence type="ECO:0000313" key="3">
    <source>
        <dbReference type="EMBL" id="ANO52103.1"/>
    </source>
</evidence>
<accession>A0A193LI39</accession>
<keyword evidence="4" id="KW-1185">Reference proteome</keyword>
<feature type="compositionally biased region" description="Basic and acidic residues" evidence="1">
    <location>
        <begin position="97"/>
        <end position="123"/>
    </location>
</feature>
<evidence type="ECO:0000313" key="4">
    <source>
        <dbReference type="Proteomes" id="UP000092695"/>
    </source>
</evidence>